<accession>A0AAV2TY83</accession>
<dbReference type="EMBL" id="CAXLJL010000822">
    <property type="protein sequence ID" value="CAL5140998.1"/>
    <property type="molecule type" value="Genomic_DNA"/>
</dbReference>
<evidence type="ECO:0000256" key="1">
    <source>
        <dbReference type="SAM" id="MobiDB-lite"/>
    </source>
</evidence>
<dbReference type="Proteomes" id="UP001497525">
    <property type="component" value="Unassembled WGS sequence"/>
</dbReference>
<gene>
    <name evidence="2" type="ORF">CDAUBV1_LOCUS16286</name>
</gene>
<name>A0AAV2TY83_CALDB</name>
<evidence type="ECO:0000313" key="3">
    <source>
        <dbReference type="Proteomes" id="UP001497525"/>
    </source>
</evidence>
<feature type="compositionally biased region" description="Polar residues" evidence="1">
    <location>
        <begin position="101"/>
        <end position="123"/>
    </location>
</feature>
<organism evidence="2 3">
    <name type="scientific">Calicophoron daubneyi</name>
    <name type="common">Rumen fluke</name>
    <name type="synonym">Paramphistomum daubneyi</name>
    <dbReference type="NCBI Taxonomy" id="300641"/>
    <lineage>
        <taxon>Eukaryota</taxon>
        <taxon>Metazoa</taxon>
        <taxon>Spiralia</taxon>
        <taxon>Lophotrochozoa</taxon>
        <taxon>Platyhelminthes</taxon>
        <taxon>Trematoda</taxon>
        <taxon>Digenea</taxon>
        <taxon>Plagiorchiida</taxon>
        <taxon>Pronocephalata</taxon>
        <taxon>Paramphistomoidea</taxon>
        <taxon>Paramphistomidae</taxon>
        <taxon>Calicophoron</taxon>
    </lineage>
</organism>
<sequence>MKAFPDKSAGECENLVRSKFRFGVNNRALTVAVTNAREYEAVNGLSTRLARTSVFAARSESLKPEKSPLKPVNDFQPRQVTSGLERYPYCQQFGRLTRQCGPNSWRAQTGPNEYRQGNLNRRWQPSGFRRSRPPNMYNPDPYYP</sequence>
<reference evidence="2" key="1">
    <citation type="submission" date="2024-06" db="EMBL/GenBank/DDBJ databases">
        <authorList>
            <person name="Liu X."/>
            <person name="Lenzi L."/>
            <person name="Haldenby T S."/>
            <person name="Uol C."/>
        </authorList>
    </citation>
    <scope>NUCLEOTIDE SEQUENCE</scope>
</reference>
<feature type="region of interest" description="Disordered" evidence="1">
    <location>
        <begin position="101"/>
        <end position="144"/>
    </location>
</feature>
<protein>
    <submittedName>
        <fullName evidence="2">Uncharacterized protein</fullName>
    </submittedName>
</protein>
<feature type="compositionally biased region" description="Low complexity" evidence="1">
    <location>
        <begin position="133"/>
        <end position="144"/>
    </location>
</feature>
<proteinExistence type="predicted"/>
<evidence type="ECO:0000313" key="2">
    <source>
        <dbReference type="EMBL" id="CAL5140998.1"/>
    </source>
</evidence>
<dbReference type="AlphaFoldDB" id="A0AAV2TY83"/>
<comment type="caution">
    <text evidence="2">The sequence shown here is derived from an EMBL/GenBank/DDBJ whole genome shotgun (WGS) entry which is preliminary data.</text>
</comment>